<sequence>MPDTPASPTRRLKKRAQFLKAARGTKVARRGFVLQAVAVADPQPGVGYTVTKKVGNAPERNRIKRRLREVVRASATRLVAGHDYVLIGRRESLTEPFAALVEDLEKALRRAHGTQSAKAGNGAAERDPSETTRAPGPSGHPEQ</sequence>
<comment type="subunit">
    <text evidence="7">Consists of a catalytic RNA component (M1 or rnpB) and a protein subunit.</text>
</comment>
<dbReference type="InterPro" id="IPR000100">
    <property type="entry name" value="RNase_P"/>
</dbReference>
<dbReference type="PROSITE" id="PS00648">
    <property type="entry name" value="RIBONUCLEASE_P"/>
    <property type="match status" value="1"/>
</dbReference>
<evidence type="ECO:0000256" key="4">
    <source>
        <dbReference type="ARBA" id="ARBA00022759"/>
    </source>
</evidence>
<dbReference type="HAMAP" id="MF_00227">
    <property type="entry name" value="RNase_P"/>
    <property type="match status" value="1"/>
</dbReference>
<name>A0A1G7YHH1_9HYPH</name>
<dbReference type="NCBIfam" id="TIGR00188">
    <property type="entry name" value="rnpA"/>
    <property type="match status" value="1"/>
</dbReference>
<keyword evidence="2 7" id="KW-0819">tRNA processing</keyword>
<dbReference type="STRING" id="440168.SAMN04487974_11414"/>
<dbReference type="EMBL" id="FNCS01000014">
    <property type="protein sequence ID" value="SDG96022.1"/>
    <property type="molecule type" value="Genomic_DNA"/>
</dbReference>
<accession>A0A1G7YHH1</accession>
<dbReference type="OrthoDB" id="9810867at2"/>
<evidence type="ECO:0000256" key="7">
    <source>
        <dbReference type="HAMAP-Rule" id="MF_00227"/>
    </source>
</evidence>
<organism evidence="10 11">
    <name type="scientific">Pelagibacterium luteolum</name>
    <dbReference type="NCBI Taxonomy" id="440168"/>
    <lineage>
        <taxon>Bacteria</taxon>
        <taxon>Pseudomonadati</taxon>
        <taxon>Pseudomonadota</taxon>
        <taxon>Alphaproteobacteria</taxon>
        <taxon>Hyphomicrobiales</taxon>
        <taxon>Devosiaceae</taxon>
        <taxon>Pelagibacterium</taxon>
    </lineage>
</organism>
<proteinExistence type="inferred from homology"/>
<dbReference type="EC" id="3.1.26.5" evidence="7 8"/>
<dbReference type="GO" id="GO:0000049">
    <property type="term" value="F:tRNA binding"/>
    <property type="evidence" value="ECO:0007669"/>
    <property type="project" value="UniProtKB-UniRule"/>
</dbReference>
<evidence type="ECO:0000256" key="8">
    <source>
        <dbReference type="NCBIfam" id="TIGR00188"/>
    </source>
</evidence>
<dbReference type="Gene3D" id="3.30.230.10">
    <property type="match status" value="1"/>
</dbReference>
<dbReference type="GO" id="GO:0042781">
    <property type="term" value="F:3'-tRNA processing endoribonuclease activity"/>
    <property type="evidence" value="ECO:0007669"/>
    <property type="project" value="TreeGrafter"/>
</dbReference>
<dbReference type="Proteomes" id="UP000199495">
    <property type="component" value="Unassembled WGS sequence"/>
</dbReference>
<evidence type="ECO:0000256" key="6">
    <source>
        <dbReference type="ARBA" id="ARBA00022884"/>
    </source>
</evidence>
<dbReference type="Pfam" id="PF00825">
    <property type="entry name" value="Ribonuclease_P"/>
    <property type="match status" value="1"/>
</dbReference>
<dbReference type="InterPro" id="IPR020539">
    <property type="entry name" value="RNase_P_CS"/>
</dbReference>
<dbReference type="GO" id="GO:0030677">
    <property type="term" value="C:ribonuclease P complex"/>
    <property type="evidence" value="ECO:0007669"/>
    <property type="project" value="TreeGrafter"/>
</dbReference>
<evidence type="ECO:0000256" key="1">
    <source>
        <dbReference type="ARBA" id="ARBA00002663"/>
    </source>
</evidence>
<gene>
    <name evidence="7" type="primary">rnpA</name>
    <name evidence="10" type="ORF">SAMN04487974_11414</name>
</gene>
<dbReference type="SUPFAM" id="SSF54211">
    <property type="entry name" value="Ribosomal protein S5 domain 2-like"/>
    <property type="match status" value="1"/>
</dbReference>
<feature type="region of interest" description="Disordered" evidence="9">
    <location>
        <begin position="109"/>
        <end position="143"/>
    </location>
</feature>
<dbReference type="PANTHER" id="PTHR33992:SF1">
    <property type="entry name" value="RIBONUCLEASE P PROTEIN COMPONENT"/>
    <property type="match status" value="1"/>
</dbReference>
<dbReference type="AlphaFoldDB" id="A0A1G7YHH1"/>
<evidence type="ECO:0000256" key="3">
    <source>
        <dbReference type="ARBA" id="ARBA00022722"/>
    </source>
</evidence>
<keyword evidence="11" id="KW-1185">Reference proteome</keyword>
<comment type="catalytic activity">
    <reaction evidence="7">
        <text>Endonucleolytic cleavage of RNA, removing 5'-extranucleotides from tRNA precursor.</text>
        <dbReference type="EC" id="3.1.26.5"/>
    </reaction>
</comment>
<dbReference type="PANTHER" id="PTHR33992">
    <property type="entry name" value="RIBONUCLEASE P PROTEIN COMPONENT"/>
    <property type="match status" value="1"/>
</dbReference>
<dbReference type="InterPro" id="IPR020568">
    <property type="entry name" value="Ribosomal_Su5_D2-typ_SF"/>
</dbReference>
<keyword evidence="3 7" id="KW-0540">Nuclease</keyword>
<protein>
    <recommendedName>
        <fullName evidence="7 8">Ribonuclease P protein component</fullName>
        <shortName evidence="7">RNase P protein</shortName>
        <shortName evidence="7">RNaseP protein</shortName>
        <ecNumber evidence="7 8">3.1.26.5</ecNumber>
    </recommendedName>
    <alternativeName>
        <fullName evidence="7">Protein C5</fullName>
    </alternativeName>
</protein>
<comment type="function">
    <text evidence="1 7">RNaseP catalyzes the removal of the 5'-leader sequence from pre-tRNA to produce the mature 5'-terminus. It can also cleave other RNA substrates such as 4.5S RNA. The protein component plays an auxiliary but essential role in vivo by binding to the 5'-leader sequence and broadening the substrate specificity of the ribozyme.</text>
</comment>
<comment type="similarity">
    <text evidence="7">Belongs to the RnpA family.</text>
</comment>
<dbReference type="RefSeq" id="WP_090597898.1">
    <property type="nucleotide sequence ID" value="NZ_FNCS01000014.1"/>
</dbReference>
<reference evidence="10 11" key="1">
    <citation type="submission" date="2016-10" db="EMBL/GenBank/DDBJ databases">
        <authorList>
            <person name="de Groot N.N."/>
        </authorList>
    </citation>
    <scope>NUCLEOTIDE SEQUENCE [LARGE SCALE GENOMIC DNA]</scope>
    <source>
        <strain evidence="10 11">CGMCC 1.10267</strain>
    </source>
</reference>
<evidence type="ECO:0000313" key="11">
    <source>
        <dbReference type="Proteomes" id="UP000199495"/>
    </source>
</evidence>
<dbReference type="InterPro" id="IPR014721">
    <property type="entry name" value="Ribsml_uS5_D2-typ_fold_subgr"/>
</dbReference>
<evidence type="ECO:0000256" key="2">
    <source>
        <dbReference type="ARBA" id="ARBA00022694"/>
    </source>
</evidence>
<evidence type="ECO:0000256" key="5">
    <source>
        <dbReference type="ARBA" id="ARBA00022801"/>
    </source>
</evidence>
<dbReference type="GO" id="GO:0001682">
    <property type="term" value="P:tRNA 5'-leader removal"/>
    <property type="evidence" value="ECO:0007669"/>
    <property type="project" value="UniProtKB-UniRule"/>
</dbReference>
<dbReference type="GO" id="GO:0004526">
    <property type="term" value="F:ribonuclease P activity"/>
    <property type="evidence" value="ECO:0007669"/>
    <property type="project" value="UniProtKB-UniRule"/>
</dbReference>
<keyword evidence="5 7" id="KW-0378">Hydrolase</keyword>
<evidence type="ECO:0000313" key="10">
    <source>
        <dbReference type="EMBL" id="SDG96022.1"/>
    </source>
</evidence>
<keyword evidence="6 7" id="KW-0694">RNA-binding</keyword>
<evidence type="ECO:0000256" key="9">
    <source>
        <dbReference type="SAM" id="MobiDB-lite"/>
    </source>
</evidence>
<keyword evidence="4 7" id="KW-0255">Endonuclease</keyword>